<dbReference type="InterPro" id="IPR036770">
    <property type="entry name" value="Ankyrin_rpt-contain_sf"/>
</dbReference>
<name>A0A6H5I5C4_9HYME</name>
<dbReference type="PROSITE" id="PS50297">
    <property type="entry name" value="ANK_REP_REGION"/>
    <property type="match status" value="1"/>
</dbReference>
<dbReference type="EMBL" id="CADCXV010000446">
    <property type="protein sequence ID" value="CAB0030222.1"/>
    <property type="molecule type" value="Genomic_DNA"/>
</dbReference>
<protein>
    <submittedName>
        <fullName evidence="4">Uncharacterized protein</fullName>
    </submittedName>
</protein>
<dbReference type="Proteomes" id="UP000479190">
    <property type="component" value="Unassembled WGS sequence"/>
</dbReference>
<dbReference type="Gene3D" id="1.25.40.20">
    <property type="entry name" value="Ankyrin repeat-containing domain"/>
    <property type="match status" value="1"/>
</dbReference>
<dbReference type="SMART" id="SM00248">
    <property type="entry name" value="ANK"/>
    <property type="match status" value="3"/>
</dbReference>
<keyword evidence="2 3" id="KW-0040">ANK repeat</keyword>
<dbReference type="PANTHER" id="PTHR24198">
    <property type="entry name" value="ANKYRIN REPEAT AND PROTEIN KINASE DOMAIN-CONTAINING PROTEIN"/>
    <property type="match status" value="1"/>
</dbReference>
<reference evidence="4 5" key="1">
    <citation type="submission" date="2020-02" db="EMBL/GenBank/DDBJ databases">
        <authorList>
            <person name="Ferguson B K."/>
        </authorList>
    </citation>
    <scope>NUCLEOTIDE SEQUENCE [LARGE SCALE GENOMIC DNA]</scope>
</reference>
<keyword evidence="1" id="KW-0677">Repeat</keyword>
<proteinExistence type="predicted"/>
<dbReference type="AlphaFoldDB" id="A0A6H5I5C4"/>
<keyword evidence="5" id="KW-1185">Reference proteome</keyword>
<sequence>MRQMREKIWTQTSFALSQKNSPRGSQRLRIEFGPVGTPATHSCRARYTMYAANLSDHESGYKDEPVMCQDGKPSSRRTTPVHYAARQAGYDKNILDKLFEIYDRYDVNYTDESGLSHFHVACEYGCRDVVQKFLELGQDPNCIWRETGDSPLLLAAARDRKDVTELLLRHGADLNTANENGSTPLGVICKSRHGDDLTKILFEIADSKHHTVQVDVPDNLGRTPLQWAVAKLYNLS</sequence>
<accession>A0A6H5I5C4</accession>
<dbReference type="OrthoDB" id="10251692at2759"/>
<dbReference type="Pfam" id="PF12796">
    <property type="entry name" value="Ank_2"/>
    <property type="match status" value="1"/>
</dbReference>
<evidence type="ECO:0000313" key="4">
    <source>
        <dbReference type="EMBL" id="CAB0030222.1"/>
    </source>
</evidence>
<evidence type="ECO:0000256" key="2">
    <source>
        <dbReference type="ARBA" id="ARBA00023043"/>
    </source>
</evidence>
<evidence type="ECO:0000313" key="5">
    <source>
        <dbReference type="Proteomes" id="UP000479190"/>
    </source>
</evidence>
<gene>
    <name evidence="4" type="ORF">TBRA_LOCUS2229</name>
</gene>
<evidence type="ECO:0000256" key="1">
    <source>
        <dbReference type="ARBA" id="ARBA00022737"/>
    </source>
</evidence>
<dbReference type="InterPro" id="IPR002110">
    <property type="entry name" value="Ankyrin_rpt"/>
</dbReference>
<organism evidence="4 5">
    <name type="scientific">Trichogramma brassicae</name>
    <dbReference type="NCBI Taxonomy" id="86971"/>
    <lineage>
        <taxon>Eukaryota</taxon>
        <taxon>Metazoa</taxon>
        <taxon>Ecdysozoa</taxon>
        <taxon>Arthropoda</taxon>
        <taxon>Hexapoda</taxon>
        <taxon>Insecta</taxon>
        <taxon>Pterygota</taxon>
        <taxon>Neoptera</taxon>
        <taxon>Endopterygota</taxon>
        <taxon>Hymenoptera</taxon>
        <taxon>Apocrita</taxon>
        <taxon>Proctotrupomorpha</taxon>
        <taxon>Chalcidoidea</taxon>
        <taxon>Trichogrammatidae</taxon>
        <taxon>Trichogramma</taxon>
    </lineage>
</organism>
<dbReference type="PROSITE" id="PS50088">
    <property type="entry name" value="ANK_REPEAT"/>
    <property type="match status" value="1"/>
</dbReference>
<feature type="repeat" description="ANK" evidence="3">
    <location>
        <begin position="147"/>
        <end position="179"/>
    </location>
</feature>
<evidence type="ECO:0000256" key="3">
    <source>
        <dbReference type="PROSITE-ProRule" id="PRU00023"/>
    </source>
</evidence>
<dbReference type="SUPFAM" id="SSF48403">
    <property type="entry name" value="Ankyrin repeat"/>
    <property type="match status" value="1"/>
</dbReference>
<dbReference type="PANTHER" id="PTHR24198:SF165">
    <property type="entry name" value="ANKYRIN REPEAT-CONTAINING PROTEIN-RELATED"/>
    <property type="match status" value="1"/>
</dbReference>